<dbReference type="GO" id="GO:0045926">
    <property type="term" value="P:negative regulation of growth"/>
    <property type="evidence" value="ECO:0007669"/>
    <property type="project" value="UniProtKB-ARBA"/>
</dbReference>
<dbReference type="InterPro" id="IPR022907">
    <property type="entry name" value="VapC_family"/>
</dbReference>
<keyword evidence="2 6" id="KW-0540">Nuclease</keyword>
<comment type="similarity">
    <text evidence="6">Belongs to the PINc/VapC protein family.</text>
</comment>
<gene>
    <name evidence="6" type="primary">vapC</name>
    <name evidence="8" type="ORF">AB5J53_19410</name>
</gene>
<evidence type="ECO:0000256" key="3">
    <source>
        <dbReference type="ARBA" id="ARBA00022723"/>
    </source>
</evidence>
<dbReference type="InterPro" id="IPR029060">
    <property type="entry name" value="PIN-like_dom_sf"/>
</dbReference>
<dbReference type="EMBL" id="CP163443">
    <property type="protein sequence ID" value="XDQ53677.1"/>
    <property type="molecule type" value="Genomic_DNA"/>
</dbReference>
<comment type="function">
    <text evidence="6">Toxic component of a toxin-antitoxin (TA) system. An RNase.</text>
</comment>
<dbReference type="Gene3D" id="3.40.50.1010">
    <property type="entry name" value="5'-nuclease"/>
    <property type="match status" value="1"/>
</dbReference>
<dbReference type="Pfam" id="PF01850">
    <property type="entry name" value="PIN"/>
    <property type="match status" value="1"/>
</dbReference>
<dbReference type="CDD" id="cd18678">
    <property type="entry name" value="PIN_MtVapC25_VapC33-like"/>
    <property type="match status" value="1"/>
</dbReference>
<proteinExistence type="inferred from homology"/>
<accession>A0AB39RHR3</accession>
<evidence type="ECO:0000259" key="7">
    <source>
        <dbReference type="Pfam" id="PF01850"/>
    </source>
</evidence>
<feature type="domain" description="PIN" evidence="7">
    <location>
        <begin position="2"/>
        <end position="133"/>
    </location>
</feature>
<keyword evidence="3 6" id="KW-0479">Metal-binding</keyword>
<dbReference type="GO" id="GO:0004540">
    <property type="term" value="F:RNA nuclease activity"/>
    <property type="evidence" value="ECO:0007669"/>
    <property type="project" value="InterPro"/>
</dbReference>
<protein>
    <recommendedName>
        <fullName evidence="6">Ribonuclease VapC</fullName>
        <shortName evidence="6">RNase VapC</shortName>
        <ecNumber evidence="6">3.1.-.-</ecNumber>
    </recommendedName>
    <alternativeName>
        <fullName evidence="6">Toxin VapC</fullName>
    </alternativeName>
</protein>
<evidence type="ECO:0000313" key="8">
    <source>
        <dbReference type="EMBL" id="XDQ53677.1"/>
    </source>
</evidence>
<dbReference type="GO" id="GO:0090729">
    <property type="term" value="F:toxin activity"/>
    <property type="evidence" value="ECO:0007669"/>
    <property type="project" value="UniProtKB-KW"/>
</dbReference>
<evidence type="ECO:0000256" key="1">
    <source>
        <dbReference type="ARBA" id="ARBA00022649"/>
    </source>
</evidence>
<keyword evidence="4 6" id="KW-0378">Hydrolase</keyword>
<dbReference type="GO" id="GO:0000287">
    <property type="term" value="F:magnesium ion binding"/>
    <property type="evidence" value="ECO:0007669"/>
    <property type="project" value="UniProtKB-UniRule"/>
</dbReference>
<keyword evidence="5 6" id="KW-0460">Magnesium</keyword>
<evidence type="ECO:0000256" key="4">
    <source>
        <dbReference type="ARBA" id="ARBA00022801"/>
    </source>
</evidence>
<feature type="binding site" evidence="6">
    <location>
        <position position="108"/>
    </location>
    <ligand>
        <name>Mg(2+)</name>
        <dbReference type="ChEBI" id="CHEBI:18420"/>
    </ligand>
</feature>
<feature type="binding site" evidence="6">
    <location>
        <position position="5"/>
    </location>
    <ligand>
        <name>Mg(2+)</name>
        <dbReference type="ChEBI" id="CHEBI:18420"/>
    </ligand>
</feature>
<dbReference type="NCBIfam" id="TIGR00028">
    <property type="entry name" value="Mtu_PIN_fam"/>
    <property type="match status" value="1"/>
</dbReference>
<dbReference type="RefSeq" id="WP_369246923.1">
    <property type="nucleotide sequence ID" value="NZ_CP163443.1"/>
</dbReference>
<reference evidence="8" key="1">
    <citation type="submission" date="2024-07" db="EMBL/GenBank/DDBJ databases">
        <authorList>
            <person name="Yu S.T."/>
        </authorList>
    </citation>
    <scope>NUCLEOTIDE SEQUENCE</scope>
    <source>
        <strain evidence="8">R41</strain>
    </source>
</reference>
<dbReference type="InterPro" id="IPR002716">
    <property type="entry name" value="PIN_dom"/>
</dbReference>
<dbReference type="GO" id="GO:0016788">
    <property type="term" value="F:hydrolase activity, acting on ester bonds"/>
    <property type="evidence" value="ECO:0007669"/>
    <property type="project" value="InterPro"/>
</dbReference>
<keyword evidence="1 6" id="KW-1277">Toxin-antitoxin system</keyword>
<dbReference type="AlphaFoldDB" id="A0AB39RHR3"/>
<evidence type="ECO:0000256" key="2">
    <source>
        <dbReference type="ARBA" id="ARBA00022722"/>
    </source>
</evidence>
<sequence>MILCDVNVLAYAFREDSKDHEEYHGWLIERLRGDEPVGYSSVIDSGFLRIVTHQRIYQPPSDPETAFAFLQDMRSAPVATFVQEGPRHWEIFERLCLRVGARSNLIPDAYIAALAIEHGATLYSADRGFARFPGLRWRHPVEDDV</sequence>
<evidence type="ECO:0000256" key="5">
    <source>
        <dbReference type="ARBA" id="ARBA00022842"/>
    </source>
</evidence>
<name>A0AB39RHR3_9ACTN</name>
<organism evidence="8">
    <name type="scientific">Streptomyces sp. R41</name>
    <dbReference type="NCBI Taxonomy" id="3238632"/>
    <lineage>
        <taxon>Bacteria</taxon>
        <taxon>Bacillati</taxon>
        <taxon>Actinomycetota</taxon>
        <taxon>Actinomycetes</taxon>
        <taxon>Kitasatosporales</taxon>
        <taxon>Streptomycetaceae</taxon>
        <taxon>Streptomyces</taxon>
    </lineage>
</organism>
<dbReference type="SUPFAM" id="SSF88723">
    <property type="entry name" value="PIN domain-like"/>
    <property type="match status" value="1"/>
</dbReference>
<comment type="cofactor">
    <cofactor evidence="6">
        <name>Mg(2+)</name>
        <dbReference type="ChEBI" id="CHEBI:18420"/>
    </cofactor>
</comment>
<keyword evidence="6" id="KW-0800">Toxin</keyword>
<dbReference type="HAMAP" id="MF_00265">
    <property type="entry name" value="VapC_Nob1"/>
    <property type="match status" value="1"/>
</dbReference>
<dbReference type="EC" id="3.1.-.-" evidence="6"/>
<evidence type="ECO:0000256" key="6">
    <source>
        <dbReference type="HAMAP-Rule" id="MF_00265"/>
    </source>
</evidence>
<dbReference type="InterPro" id="IPR006226">
    <property type="entry name" value="Mtu_PIN"/>
</dbReference>